<accession>A0ABP0L0L8</accession>
<dbReference type="SUPFAM" id="SSF53335">
    <property type="entry name" value="S-adenosyl-L-methionine-dependent methyltransferases"/>
    <property type="match status" value="1"/>
</dbReference>
<comment type="caution">
    <text evidence="3">The sequence shown here is derived from an EMBL/GenBank/DDBJ whole genome shotgun (WGS) entry which is preliminary data.</text>
</comment>
<dbReference type="CDD" id="cd02440">
    <property type="entry name" value="AdoMet_MTases"/>
    <property type="match status" value="1"/>
</dbReference>
<sequence>MVRSDRCANFILSLAFLAGTTEHLCSVPIPPTPPAPSREDLRGIDVVINSSPASHRFRVYEAVRAPNQQRDSRDTYGSQLWPAAVHLASYLMSSKESIKGLKVLELGCGNGLVSLAAARLGAQVLATDYRQLPLDLLRTAHMENDPLGSEQLRCAVLDLAVPMPTALQVSTVHRKDRLPPPEKPLPPHDVLLAADVGYSKALAWRLGERCRETLAAGGRVVICESRQMPECRLAFREALNLKQTSQLRLEKRPALRPTTEAESIPTESVPYAAGSRKDFRFGSWTPAETVTEQRKGNAASDAFFELSGGDLKGRGRAELRRGGALRGKKGLRLRFVRGPSPFGSYLEALLQLDSLLADLAREAARPLPAKRFAFAGIALPGWVCPEEGLSPSRHVNRPRPAKGRTRQLGGAGQDRNMALVEGVAKVLRTGGFSWTNREIHALELRNGFRGLPWADARAALIRPASQMAGERYGALGNRCELVDLTRRFNVSVIEGGPENMEPERLRVEESLGQIHRSEDRLGDDPGLWYSNWHRLGTVARAHLNRTRTASIRAGAGARSSFVASAPPADAHAHAGGVPGLTSGLRFPAVGRSLMVTQNSRLPVGPLELPLLGLVVEKDVDETSFVRALQLGVRAFYLSASASALGFSDALLRSGVERRAVLVLGERPSEVLLEADLEELRDLDGVALRVSNEEDLDRRAWTRLEEHLSKEHLRLIGLAEMHPDRVQDFLSEVEVKPSFVLQRFSIYEPGGKWTSQMETLQSLGIVTMARGLTEENRSYGYLNPLEDPHIAAMAKGTDRSARQVIDRWWLQLGGMLLVEDHLEEHWAALEGAFEESQMRRLNGLASLAASSPGRRAPVWCEDVYHLSELPLET</sequence>
<dbReference type="Pfam" id="PF10294">
    <property type="entry name" value="Methyltransf_16"/>
    <property type="match status" value="1"/>
</dbReference>
<dbReference type="InterPro" id="IPR029063">
    <property type="entry name" value="SAM-dependent_MTases_sf"/>
</dbReference>
<evidence type="ECO:0000256" key="1">
    <source>
        <dbReference type="SAM" id="MobiDB-lite"/>
    </source>
</evidence>
<dbReference type="EMBL" id="CAXAMM010013891">
    <property type="protein sequence ID" value="CAK9032483.1"/>
    <property type="molecule type" value="Genomic_DNA"/>
</dbReference>
<feature type="chain" id="PRO_5045941351" evidence="2">
    <location>
        <begin position="27"/>
        <end position="872"/>
    </location>
</feature>
<dbReference type="Proteomes" id="UP001642464">
    <property type="component" value="Unassembled WGS sequence"/>
</dbReference>
<dbReference type="InterPro" id="IPR036812">
    <property type="entry name" value="NAD(P)_OxRdtase_dom_sf"/>
</dbReference>
<feature type="signal peptide" evidence="2">
    <location>
        <begin position="1"/>
        <end position="26"/>
    </location>
</feature>
<evidence type="ECO:0000313" key="3">
    <source>
        <dbReference type="EMBL" id="CAK9032483.1"/>
    </source>
</evidence>
<gene>
    <name evidence="3" type="ORF">SCF082_LOCUS20092</name>
</gene>
<organism evidence="3 4">
    <name type="scientific">Durusdinium trenchii</name>
    <dbReference type="NCBI Taxonomy" id="1381693"/>
    <lineage>
        <taxon>Eukaryota</taxon>
        <taxon>Sar</taxon>
        <taxon>Alveolata</taxon>
        <taxon>Dinophyceae</taxon>
        <taxon>Suessiales</taxon>
        <taxon>Symbiodiniaceae</taxon>
        <taxon>Durusdinium</taxon>
    </lineage>
</organism>
<reference evidence="3 4" key="1">
    <citation type="submission" date="2024-02" db="EMBL/GenBank/DDBJ databases">
        <authorList>
            <person name="Chen Y."/>
            <person name="Shah S."/>
            <person name="Dougan E. K."/>
            <person name="Thang M."/>
            <person name="Chan C."/>
        </authorList>
    </citation>
    <scope>NUCLEOTIDE SEQUENCE [LARGE SCALE GENOMIC DNA]</scope>
</reference>
<evidence type="ECO:0000256" key="2">
    <source>
        <dbReference type="SAM" id="SignalP"/>
    </source>
</evidence>
<evidence type="ECO:0000313" key="4">
    <source>
        <dbReference type="Proteomes" id="UP001642464"/>
    </source>
</evidence>
<dbReference type="PANTHER" id="PTHR14614:SF163">
    <property type="entry name" value="METHYLTRANSFERASE SMALL DOMAIN-CONTAINING PROTEIN"/>
    <property type="match status" value="1"/>
</dbReference>
<dbReference type="SUPFAM" id="SSF51430">
    <property type="entry name" value="NAD(P)-linked oxidoreductase"/>
    <property type="match status" value="1"/>
</dbReference>
<name>A0ABP0L0L8_9DINO</name>
<dbReference type="Gene3D" id="3.40.50.150">
    <property type="entry name" value="Vaccinia Virus protein VP39"/>
    <property type="match status" value="1"/>
</dbReference>
<keyword evidence="4" id="KW-1185">Reference proteome</keyword>
<dbReference type="Gene3D" id="3.20.20.100">
    <property type="entry name" value="NADP-dependent oxidoreductase domain"/>
    <property type="match status" value="1"/>
</dbReference>
<keyword evidence="2" id="KW-0732">Signal</keyword>
<feature type="compositionally biased region" description="Basic residues" evidence="1">
    <location>
        <begin position="394"/>
        <end position="405"/>
    </location>
</feature>
<feature type="region of interest" description="Disordered" evidence="1">
    <location>
        <begin position="393"/>
        <end position="412"/>
    </location>
</feature>
<dbReference type="PANTHER" id="PTHR14614">
    <property type="entry name" value="HEPATOCELLULAR CARCINOMA-ASSOCIATED ANTIGEN"/>
    <property type="match status" value="1"/>
</dbReference>
<proteinExistence type="predicted"/>
<dbReference type="InterPro" id="IPR019410">
    <property type="entry name" value="Methyltransf_16"/>
</dbReference>
<protein>
    <submittedName>
        <fullName evidence="3">Protein-lysine methyltransferase METTL21C (Methyltransferase-like protein 21C)</fullName>
    </submittedName>
</protein>